<name>A0ABT4A2H7_9BACT</name>
<accession>A0ABT4A2H7</accession>
<dbReference type="InterPro" id="IPR036170">
    <property type="entry name" value="YezG-like_sf"/>
</dbReference>
<keyword evidence="2" id="KW-1185">Reference proteome</keyword>
<protein>
    <recommendedName>
        <fullName evidence="3">DUF600 family protein</fullName>
    </recommendedName>
</protein>
<gene>
    <name evidence="1" type="ORF">OV287_15285</name>
</gene>
<dbReference type="Proteomes" id="UP001207654">
    <property type="component" value="Unassembled WGS sequence"/>
</dbReference>
<dbReference type="Gene3D" id="3.30.500.20">
    <property type="entry name" value="BH3703-like domains"/>
    <property type="match status" value="1"/>
</dbReference>
<dbReference type="SUPFAM" id="SSF160424">
    <property type="entry name" value="BH3703-like"/>
    <property type="match status" value="1"/>
</dbReference>
<dbReference type="EMBL" id="JAPNKA010000001">
    <property type="protein sequence ID" value="MCY1075835.1"/>
    <property type="molecule type" value="Genomic_DNA"/>
</dbReference>
<evidence type="ECO:0008006" key="3">
    <source>
        <dbReference type="Google" id="ProtNLM"/>
    </source>
</evidence>
<reference evidence="1 2" key="1">
    <citation type="submission" date="2022-11" db="EMBL/GenBank/DDBJ databases">
        <title>Minimal conservation of predation-associated metabolite biosynthetic gene clusters underscores biosynthetic potential of Myxococcota including descriptions for ten novel species: Archangium lansinium sp. nov., Myxococcus landrumus sp. nov., Nannocystis bai.</title>
        <authorList>
            <person name="Ahearne A."/>
            <person name="Stevens C."/>
            <person name="Phillips K."/>
        </authorList>
    </citation>
    <scope>NUCLEOTIDE SEQUENCE [LARGE SCALE GENOMIC DNA]</scope>
    <source>
        <strain evidence="1 2">MIWBW</strain>
    </source>
</reference>
<sequence>MLVADMDMLELQEQFIGALLDAVPEPWERIEVQYENFAWSDDRSEIYVANRFLAGEKADVDLSLEAIEALAALQAHPPEGQGEPWTWLTFTINATGEYHFDYRYGVPPLIAREMAAQ</sequence>
<dbReference type="RefSeq" id="WP_267534749.1">
    <property type="nucleotide sequence ID" value="NZ_JAPNKA010000001.1"/>
</dbReference>
<organism evidence="1 2">
    <name type="scientific">Archangium lansingense</name>
    <dbReference type="NCBI Taxonomy" id="2995310"/>
    <lineage>
        <taxon>Bacteria</taxon>
        <taxon>Pseudomonadati</taxon>
        <taxon>Myxococcota</taxon>
        <taxon>Myxococcia</taxon>
        <taxon>Myxococcales</taxon>
        <taxon>Cystobacterineae</taxon>
        <taxon>Archangiaceae</taxon>
        <taxon>Archangium</taxon>
    </lineage>
</organism>
<proteinExistence type="predicted"/>
<evidence type="ECO:0000313" key="1">
    <source>
        <dbReference type="EMBL" id="MCY1075835.1"/>
    </source>
</evidence>
<comment type="caution">
    <text evidence="1">The sequence shown here is derived from an EMBL/GenBank/DDBJ whole genome shotgun (WGS) entry which is preliminary data.</text>
</comment>
<evidence type="ECO:0000313" key="2">
    <source>
        <dbReference type="Proteomes" id="UP001207654"/>
    </source>
</evidence>